<organism evidence="1 2">
    <name type="scientific">Asbolus verrucosus</name>
    <name type="common">Desert ironclad beetle</name>
    <dbReference type="NCBI Taxonomy" id="1661398"/>
    <lineage>
        <taxon>Eukaryota</taxon>
        <taxon>Metazoa</taxon>
        <taxon>Ecdysozoa</taxon>
        <taxon>Arthropoda</taxon>
        <taxon>Hexapoda</taxon>
        <taxon>Insecta</taxon>
        <taxon>Pterygota</taxon>
        <taxon>Neoptera</taxon>
        <taxon>Endopterygota</taxon>
        <taxon>Coleoptera</taxon>
        <taxon>Polyphaga</taxon>
        <taxon>Cucujiformia</taxon>
        <taxon>Tenebrionidae</taxon>
        <taxon>Pimeliinae</taxon>
        <taxon>Asbolus</taxon>
    </lineage>
</organism>
<evidence type="ECO:0000313" key="2">
    <source>
        <dbReference type="Proteomes" id="UP000292052"/>
    </source>
</evidence>
<dbReference type="PANTHER" id="PTHR47326">
    <property type="entry name" value="TRANSPOSABLE ELEMENT TC3 TRANSPOSASE-LIKE PROTEIN"/>
    <property type="match status" value="1"/>
</dbReference>
<accession>A0A482VHJ7</accession>
<name>A0A482VHJ7_ASBVE</name>
<dbReference type="EMBL" id="QDEB01100819">
    <property type="protein sequence ID" value="RZC31997.1"/>
    <property type="molecule type" value="Genomic_DNA"/>
</dbReference>
<protein>
    <submittedName>
        <fullName evidence="1">Uncharacterized protein</fullName>
    </submittedName>
</protein>
<proteinExistence type="predicted"/>
<feature type="non-terminal residue" evidence="1">
    <location>
        <position position="160"/>
    </location>
</feature>
<dbReference type="AlphaFoldDB" id="A0A482VHJ7"/>
<gene>
    <name evidence="1" type="ORF">BDFB_008889</name>
</gene>
<dbReference type="Proteomes" id="UP000292052">
    <property type="component" value="Unassembled WGS sequence"/>
</dbReference>
<evidence type="ECO:0000313" key="1">
    <source>
        <dbReference type="EMBL" id="RZC31997.1"/>
    </source>
</evidence>
<reference evidence="1 2" key="1">
    <citation type="submission" date="2017-03" db="EMBL/GenBank/DDBJ databases">
        <title>Genome of the blue death feigning beetle - Asbolus verrucosus.</title>
        <authorList>
            <person name="Rider S.D."/>
        </authorList>
    </citation>
    <scope>NUCLEOTIDE SEQUENCE [LARGE SCALE GENOMIC DNA]</scope>
    <source>
        <strain evidence="1">Butters</strain>
        <tissue evidence="1">Head and leg muscle</tissue>
    </source>
</reference>
<dbReference type="PANTHER" id="PTHR47326:SF1">
    <property type="entry name" value="HTH PSQ-TYPE DOMAIN-CONTAINING PROTEIN"/>
    <property type="match status" value="1"/>
</dbReference>
<comment type="caution">
    <text evidence="1">The sequence shown here is derived from an EMBL/GenBank/DDBJ whole genome shotgun (WGS) entry which is preliminary data.</text>
</comment>
<sequence length="160" mass="19068">MSLNIHRRLRETGKLLPGRRVRDPQRLDRILNIEEDVLDAVYENPSISIRRLSGRFDVPPWIIWKTLHEQLLYPYHVQKVQALRPTDFAPRRTFCEWFCGKCRNDPAFASRILVTDESCFTRAAVIYLAYWKTYLYNCEEIFGLCMRELLLVFHLEYGTI</sequence>
<keyword evidence="2" id="KW-1185">Reference proteome</keyword>
<dbReference type="OrthoDB" id="7902892at2759"/>